<evidence type="ECO:0000313" key="2">
    <source>
        <dbReference type="Proteomes" id="UP000805614"/>
    </source>
</evidence>
<evidence type="ECO:0008006" key="3">
    <source>
        <dbReference type="Google" id="ProtNLM"/>
    </source>
</evidence>
<protein>
    <recommendedName>
        <fullName evidence="3">Endonuclease/exonuclease/phosphatase domain-containing protein</fullName>
    </recommendedName>
</protein>
<name>A0ABR7M227_9ACTN</name>
<gene>
    <name evidence="1" type="ORF">HKK74_37195</name>
</gene>
<evidence type="ECO:0000313" key="1">
    <source>
        <dbReference type="EMBL" id="MBC6471086.1"/>
    </source>
</evidence>
<reference evidence="1 2" key="1">
    <citation type="submission" date="2020-06" db="EMBL/GenBank/DDBJ databases">
        <title>Actinomadura xiongansis sp. nov., isolated from soil of Baiyangdian.</title>
        <authorList>
            <person name="Zhang X."/>
        </authorList>
    </citation>
    <scope>NUCLEOTIDE SEQUENCE [LARGE SCALE GENOMIC DNA]</scope>
    <source>
        <strain evidence="1 2">HBUM206468</strain>
    </source>
</reference>
<keyword evidence="2" id="KW-1185">Reference proteome</keyword>
<dbReference type="SUPFAM" id="SSF56219">
    <property type="entry name" value="DNase I-like"/>
    <property type="match status" value="1"/>
</dbReference>
<organism evidence="1 2">
    <name type="scientific">Actinomadura alba</name>
    <dbReference type="NCBI Taxonomy" id="406431"/>
    <lineage>
        <taxon>Bacteria</taxon>
        <taxon>Bacillati</taxon>
        <taxon>Actinomycetota</taxon>
        <taxon>Actinomycetes</taxon>
        <taxon>Streptosporangiales</taxon>
        <taxon>Thermomonosporaceae</taxon>
        <taxon>Actinomadura</taxon>
    </lineage>
</organism>
<proteinExistence type="predicted"/>
<dbReference type="RefSeq" id="WP_187248126.1">
    <property type="nucleotide sequence ID" value="NZ_BAAAOK010000002.1"/>
</dbReference>
<accession>A0ABR7M227</accession>
<sequence>MTATAMWMPSIRARTAAGSSVARWNRAAERAAGVDAELAEPFGHAEGADGTAGLAAGEQPGRGSLVADDGVAMPGCDDLHGQGIERFGEHDGFVPQVQMYLVTAGLNVIDGETTHRRGRLGVEYVFDGQSGELDHVLAARNLSKFVSGASIWHINSDEPLILDYNTEFNPPGLYAPDAYRASDHDPVVIGLRLPGTP</sequence>
<dbReference type="EMBL" id="JABVEC010000056">
    <property type="protein sequence ID" value="MBC6471086.1"/>
    <property type="molecule type" value="Genomic_DNA"/>
</dbReference>
<dbReference type="InterPro" id="IPR036691">
    <property type="entry name" value="Endo/exonu/phosph_ase_sf"/>
</dbReference>
<comment type="caution">
    <text evidence="1">The sequence shown here is derived from an EMBL/GenBank/DDBJ whole genome shotgun (WGS) entry which is preliminary data.</text>
</comment>
<dbReference type="Proteomes" id="UP000805614">
    <property type="component" value="Unassembled WGS sequence"/>
</dbReference>